<dbReference type="AlphaFoldDB" id="A0ABD0T782"/>
<evidence type="ECO:0000313" key="2">
    <source>
        <dbReference type="EMBL" id="KAL0839213.1"/>
    </source>
</evidence>
<protein>
    <submittedName>
        <fullName evidence="2">Uncharacterized protein</fullName>
    </submittedName>
</protein>
<dbReference type="Proteomes" id="UP001549921">
    <property type="component" value="Unassembled WGS sequence"/>
</dbReference>
<dbReference type="Gene3D" id="3.40.630.30">
    <property type="match status" value="1"/>
</dbReference>
<comment type="caution">
    <text evidence="2">The sequence shown here is derived from an EMBL/GenBank/DDBJ whole genome shotgun (WGS) entry which is preliminary data.</text>
</comment>
<sequence length="317" mass="35526">MSTVSNILRLFSVRSVIRKNTTATGCLSRPVRTYADSSETDSSSKQIVAQGTENEERVRVRRARVSDVPRVLRFVRENVRVAWPALVSPPAAEHVVLVDYVTRTLAQGHSMLAEQQEVRGWSQIRGLALSTALCPWDAAMLERWARCVKCSRSRKLMNFTAHCLRAPALHDKYRVHNILQVVLIVPPNTPKTSEIINVLAKNAIQRGREVGFPLIRFDVSNDFVSKSLEELNLRKEWHLSYEIVPQTMKENESDFPAVPENPQSEEPQTSDSSKDTTSSDTKTKHVNGNYIAVYTAFTDSAKAPANLPSNITSKPTT</sequence>
<evidence type="ECO:0000256" key="1">
    <source>
        <dbReference type="SAM" id="MobiDB-lite"/>
    </source>
</evidence>
<proteinExistence type="predicted"/>
<feature type="compositionally biased region" description="Low complexity" evidence="1">
    <location>
        <begin position="269"/>
        <end position="280"/>
    </location>
</feature>
<accession>A0ABD0T782</accession>
<evidence type="ECO:0000313" key="3">
    <source>
        <dbReference type="Proteomes" id="UP001549921"/>
    </source>
</evidence>
<name>A0ABD0T782_LOXSC</name>
<reference evidence="2 3" key="1">
    <citation type="submission" date="2024-06" db="EMBL/GenBank/DDBJ databases">
        <title>A chromosome-level genome assembly of beet webworm, Loxostege sticticalis.</title>
        <authorList>
            <person name="Zhang Y."/>
        </authorList>
    </citation>
    <scope>NUCLEOTIDE SEQUENCE [LARGE SCALE GENOMIC DNA]</scope>
    <source>
        <strain evidence="2">AQ028</strain>
        <tissue evidence="2">Male pupae</tissue>
    </source>
</reference>
<dbReference type="EMBL" id="JBEDNZ010000008">
    <property type="protein sequence ID" value="KAL0839213.1"/>
    <property type="molecule type" value="Genomic_DNA"/>
</dbReference>
<organism evidence="2 3">
    <name type="scientific">Loxostege sticticalis</name>
    <name type="common">Beet webworm moth</name>
    <dbReference type="NCBI Taxonomy" id="481309"/>
    <lineage>
        <taxon>Eukaryota</taxon>
        <taxon>Metazoa</taxon>
        <taxon>Ecdysozoa</taxon>
        <taxon>Arthropoda</taxon>
        <taxon>Hexapoda</taxon>
        <taxon>Insecta</taxon>
        <taxon>Pterygota</taxon>
        <taxon>Neoptera</taxon>
        <taxon>Endopterygota</taxon>
        <taxon>Lepidoptera</taxon>
        <taxon>Glossata</taxon>
        <taxon>Ditrysia</taxon>
        <taxon>Pyraloidea</taxon>
        <taxon>Crambidae</taxon>
        <taxon>Pyraustinae</taxon>
        <taxon>Loxostege</taxon>
    </lineage>
</organism>
<feature type="region of interest" description="Disordered" evidence="1">
    <location>
        <begin position="252"/>
        <end position="285"/>
    </location>
</feature>
<gene>
    <name evidence="2" type="ORF">ABMA28_015985</name>
</gene>